<reference evidence="2 3" key="1">
    <citation type="submission" date="2018-12" db="EMBL/GenBank/DDBJ databases">
        <title>Genome sequence and assembly of Colletotrichum trifolii.</title>
        <authorList>
            <person name="Gan P."/>
            <person name="Shirasu K."/>
        </authorList>
    </citation>
    <scope>NUCLEOTIDE SEQUENCE [LARGE SCALE GENOMIC DNA]</scope>
    <source>
        <strain evidence="2 3">543-2</strain>
    </source>
</reference>
<dbReference type="PANTHER" id="PTHR38788:SF3">
    <property type="entry name" value="CLR5 DOMAIN-CONTAINING PROTEIN"/>
    <property type="match status" value="1"/>
</dbReference>
<protein>
    <recommendedName>
        <fullName evidence="1">Clr5 domain-containing protein</fullName>
    </recommendedName>
</protein>
<feature type="domain" description="Clr5" evidence="1">
    <location>
        <begin position="12"/>
        <end position="69"/>
    </location>
</feature>
<name>A0A4V3HVV0_COLTR</name>
<evidence type="ECO:0000259" key="1">
    <source>
        <dbReference type="Pfam" id="PF14420"/>
    </source>
</evidence>
<dbReference type="AlphaFoldDB" id="A0A4V3HVV0"/>
<sequence>MSKQKSSTASYAQRWEDLRPTIIDAYLGLNNFDKPKTLSQLELFMKETHSFYAVIHQYQTKFREWGISKRTTKKQKNDMTMVLGKRNREGASTSDVLILMGEDNEVTTRVDKRQMTRYLKGCMRREINTFLTPGVFSRWNLPYLAYKNSLRGVPPNHASPFAGSAPTPEYLNVHKVEGFHLHFPFQQDFEDENAWERGSTTESDSLSDNIHECDLRLAHEDLEIPHKKKDFGKLWAAIQAELLTYRKLGDSDPVISENFQLSSLEKWLQGDTDDFETPLVQDSMMREYASCGWFTDNESIFSSTASTVSARYFMNMDVWNRASFVPISTPRHSSWDFVY</sequence>
<dbReference type="Proteomes" id="UP000295703">
    <property type="component" value="Unassembled WGS sequence"/>
</dbReference>
<organism evidence="2 3">
    <name type="scientific">Colletotrichum trifolii</name>
    <dbReference type="NCBI Taxonomy" id="5466"/>
    <lineage>
        <taxon>Eukaryota</taxon>
        <taxon>Fungi</taxon>
        <taxon>Dikarya</taxon>
        <taxon>Ascomycota</taxon>
        <taxon>Pezizomycotina</taxon>
        <taxon>Sordariomycetes</taxon>
        <taxon>Hypocreomycetidae</taxon>
        <taxon>Glomerellales</taxon>
        <taxon>Glomerellaceae</taxon>
        <taxon>Colletotrichum</taxon>
        <taxon>Colletotrichum orbiculare species complex</taxon>
    </lineage>
</organism>
<evidence type="ECO:0000313" key="3">
    <source>
        <dbReference type="Proteomes" id="UP000295703"/>
    </source>
</evidence>
<accession>A0A4V3HVV0</accession>
<evidence type="ECO:0000313" key="2">
    <source>
        <dbReference type="EMBL" id="TDZ53643.1"/>
    </source>
</evidence>
<dbReference type="Pfam" id="PF14420">
    <property type="entry name" value="Clr5"/>
    <property type="match status" value="1"/>
</dbReference>
<dbReference type="PANTHER" id="PTHR38788">
    <property type="entry name" value="CLR5 DOMAIN-CONTAINING PROTEIN"/>
    <property type="match status" value="1"/>
</dbReference>
<gene>
    <name evidence="2" type="ORF">CTRI78_v006817</name>
</gene>
<dbReference type="EMBL" id="RYZW01000067">
    <property type="protein sequence ID" value="TDZ53643.1"/>
    <property type="molecule type" value="Genomic_DNA"/>
</dbReference>
<keyword evidence="3" id="KW-1185">Reference proteome</keyword>
<comment type="caution">
    <text evidence="2">The sequence shown here is derived from an EMBL/GenBank/DDBJ whole genome shotgun (WGS) entry which is preliminary data.</text>
</comment>
<proteinExistence type="predicted"/>
<dbReference type="InterPro" id="IPR025676">
    <property type="entry name" value="Clr5_dom"/>
</dbReference>
<dbReference type="STRING" id="5466.A0A4V3HVV0"/>